<dbReference type="PROSITE" id="PS50893">
    <property type="entry name" value="ABC_TRANSPORTER_2"/>
    <property type="match status" value="1"/>
</dbReference>
<keyword evidence="3" id="KW-0813">Transport</keyword>
<dbReference type="PROSITE" id="PS00211">
    <property type="entry name" value="ABC_TRANSPORTER_1"/>
    <property type="match status" value="1"/>
</dbReference>
<evidence type="ECO:0000256" key="9">
    <source>
        <dbReference type="SAM" id="MobiDB-lite"/>
    </source>
</evidence>
<dbReference type="InterPro" id="IPR017871">
    <property type="entry name" value="ABC_transporter-like_CS"/>
</dbReference>
<evidence type="ECO:0000256" key="8">
    <source>
        <dbReference type="ARBA" id="ARBA00023136"/>
    </source>
</evidence>
<gene>
    <name evidence="11" type="ORF">JJB07_09295</name>
</gene>
<keyword evidence="8" id="KW-0472">Membrane</keyword>
<keyword evidence="6 11" id="KW-0067">ATP-binding</keyword>
<feature type="region of interest" description="Disordered" evidence="9">
    <location>
        <begin position="31"/>
        <end position="62"/>
    </location>
</feature>
<evidence type="ECO:0000256" key="7">
    <source>
        <dbReference type="ARBA" id="ARBA00022967"/>
    </source>
</evidence>
<dbReference type="PANTHER" id="PTHR43553">
    <property type="entry name" value="HEAVY METAL TRANSPORTER"/>
    <property type="match status" value="1"/>
</dbReference>
<dbReference type="Proteomes" id="UP000602284">
    <property type="component" value="Unassembled WGS sequence"/>
</dbReference>
<evidence type="ECO:0000313" key="12">
    <source>
        <dbReference type="Proteomes" id="UP000602284"/>
    </source>
</evidence>
<dbReference type="SMART" id="SM00382">
    <property type="entry name" value="AAA"/>
    <property type="match status" value="1"/>
</dbReference>
<dbReference type="Pfam" id="PF00005">
    <property type="entry name" value="ABC_tran"/>
    <property type="match status" value="1"/>
</dbReference>
<dbReference type="InterPro" id="IPR003593">
    <property type="entry name" value="AAA+_ATPase"/>
</dbReference>
<dbReference type="InterPro" id="IPR003439">
    <property type="entry name" value="ABC_transporter-like_ATP-bd"/>
</dbReference>
<comment type="similarity">
    <text evidence="2">Belongs to the ABC transporter superfamily.</text>
</comment>
<dbReference type="CDD" id="cd03225">
    <property type="entry name" value="ABC_cobalt_CbiO_domain1"/>
    <property type="match status" value="1"/>
</dbReference>
<keyword evidence="7" id="KW-1278">Translocase</keyword>
<dbReference type="GO" id="GO:0005524">
    <property type="term" value="F:ATP binding"/>
    <property type="evidence" value="ECO:0007669"/>
    <property type="project" value="UniProtKB-KW"/>
</dbReference>
<evidence type="ECO:0000256" key="4">
    <source>
        <dbReference type="ARBA" id="ARBA00022475"/>
    </source>
</evidence>
<dbReference type="SUPFAM" id="SSF52540">
    <property type="entry name" value="P-loop containing nucleoside triphosphate hydrolases"/>
    <property type="match status" value="1"/>
</dbReference>
<evidence type="ECO:0000256" key="5">
    <source>
        <dbReference type="ARBA" id="ARBA00022741"/>
    </source>
</evidence>
<organism evidence="11 12">
    <name type="scientific">Tumebacillus amylolyticus</name>
    <dbReference type="NCBI Taxonomy" id="2801339"/>
    <lineage>
        <taxon>Bacteria</taxon>
        <taxon>Bacillati</taxon>
        <taxon>Bacillota</taxon>
        <taxon>Bacilli</taxon>
        <taxon>Bacillales</taxon>
        <taxon>Alicyclobacillaceae</taxon>
        <taxon>Tumebacillus</taxon>
    </lineage>
</organism>
<comment type="caution">
    <text evidence="11">The sequence shown here is derived from an EMBL/GenBank/DDBJ whole genome shotgun (WGS) entry which is preliminary data.</text>
</comment>
<dbReference type="RefSeq" id="WP_201634020.1">
    <property type="nucleotide sequence ID" value="NZ_JAEQNB010000002.1"/>
</dbReference>
<evidence type="ECO:0000313" key="11">
    <source>
        <dbReference type="EMBL" id="MBL0386846.1"/>
    </source>
</evidence>
<name>A0ABS1J9A4_9BACL</name>
<keyword evidence="12" id="KW-1185">Reference proteome</keyword>
<dbReference type="PANTHER" id="PTHR43553:SF24">
    <property type="entry name" value="ENERGY-COUPLING FACTOR TRANSPORTER ATP-BINDING PROTEIN ECFA1"/>
    <property type="match status" value="1"/>
</dbReference>
<dbReference type="InterPro" id="IPR015856">
    <property type="entry name" value="ABC_transpr_CbiO/EcfA_su"/>
</dbReference>
<evidence type="ECO:0000256" key="1">
    <source>
        <dbReference type="ARBA" id="ARBA00004202"/>
    </source>
</evidence>
<reference evidence="11 12" key="1">
    <citation type="submission" date="2021-01" db="EMBL/GenBank/DDBJ databases">
        <title>Tumebacillus sp. strain ITR2 16S ribosomal RNA gene Genome sequencing and assembly.</title>
        <authorList>
            <person name="Kang M."/>
        </authorList>
    </citation>
    <scope>NUCLEOTIDE SEQUENCE [LARGE SCALE GENOMIC DNA]</scope>
    <source>
        <strain evidence="11 12">ITR2</strain>
    </source>
</reference>
<evidence type="ECO:0000256" key="3">
    <source>
        <dbReference type="ARBA" id="ARBA00022448"/>
    </source>
</evidence>
<evidence type="ECO:0000256" key="6">
    <source>
        <dbReference type="ARBA" id="ARBA00022840"/>
    </source>
</evidence>
<protein>
    <submittedName>
        <fullName evidence="11">ATP-binding cassette domain-containing protein</fullName>
    </submittedName>
</protein>
<accession>A0ABS1J9A4</accession>
<proteinExistence type="inferred from homology"/>
<evidence type="ECO:0000259" key="10">
    <source>
        <dbReference type="PROSITE" id="PS50893"/>
    </source>
</evidence>
<sequence length="318" mass="33985">MNAGKHERARTEEFARVSEIQLKDVSVAFATTGGTPGSSEARGHVESSEARGSVGSSDVEGIVGNSGGSAKSGIRFVLQEVDLEVRRGDWIAIIGRNGSGKSTLGRVMAGLLPVSRGVCERGDGRVQLVFQNPDAQIVGETVWEDVCFGLENLAVPTEEMPARAEAALSKVGLLEKKDADVSTLSGGQKQLLAVAGCLAMQAEVLIFDEATSMLDPESRASLLRVAADLHLTGRTVVWITQWMDEVVRAERVAALETGRVVFEGTPEQFFYGRDGEDSPSDRLHFAPPYAVQVARALEQTGVALRTRPLLPEQVGDAL</sequence>
<dbReference type="InterPro" id="IPR027417">
    <property type="entry name" value="P-loop_NTPase"/>
</dbReference>
<comment type="subcellular location">
    <subcellularLocation>
        <location evidence="1">Cell membrane</location>
        <topology evidence="1">Peripheral membrane protein</topology>
    </subcellularLocation>
</comment>
<dbReference type="InterPro" id="IPR050095">
    <property type="entry name" value="ECF_ABC_transporter_ATP-bd"/>
</dbReference>
<dbReference type="EMBL" id="JAEQNB010000002">
    <property type="protein sequence ID" value="MBL0386846.1"/>
    <property type="molecule type" value="Genomic_DNA"/>
</dbReference>
<keyword evidence="5" id="KW-0547">Nucleotide-binding</keyword>
<feature type="domain" description="ABC transporter" evidence="10">
    <location>
        <begin position="54"/>
        <end position="282"/>
    </location>
</feature>
<keyword evidence="4" id="KW-1003">Cell membrane</keyword>
<dbReference type="Gene3D" id="3.40.50.300">
    <property type="entry name" value="P-loop containing nucleotide triphosphate hydrolases"/>
    <property type="match status" value="1"/>
</dbReference>
<evidence type="ECO:0000256" key="2">
    <source>
        <dbReference type="ARBA" id="ARBA00005417"/>
    </source>
</evidence>